<evidence type="ECO:0000313" key="5">
    <source>
        <dbReference type="Proteomes" id="UP000319143"/>
    </source>
</evidence>
<keyword evidence="3" id="KW-1133">Transmembrane helix</keyword>
<dbReference type="AlphaFoldDB" id="A0A5C6E2F3"/>
<name>A0A5C6E2F3_9BACT</name>
<dbReference type="SUPFAM" id="SSF48452">
    <property type="entry name" value="TPR-like"/>
    <property type="match status" value="1"/>
</dbReference>
<feature type="transmembrane region" description="Helical" evidence="3">
    <location>
        <begin position="20"/>
        <end position="36"/>
    </location>
</feature>
<keyword evidence="3" id="KW-0472">Membrane</keyword>
<organism evidence="4 5">
    <name type="scientific">Novipirellula artificiosorum</name>
    <dbReference type="NCBI Taxonomy" id="2528016"/>
    <lineage>
        <taxon>Bacteria</taxon>
        <taxon>Pseudomonadati</taxon>
        <taxon>Planctomycetota</taxon>
        <taxon>Planctomycetia</taxon>
        <taxon>Pirellulales</taxon>
        <taxon>Pirellulaceae</taxon>
        <taxon>Novipirellula</taxon>
    </lineage>
</organism>
<reference evidence="4 5" key="1">
    <citation type="submission" date="2019-02" db="EMBL/GenBank/DDBJ databases">
        <title>Deep-cultivation of Planctomycetes and their phenomic and genomic characterization uncovers novel biology.</title>
        <authorList>
            <person name="Wiegand S."/>
            <person name="Jogler M."/>
            <person name="Boedeker C."/>
            <person name="Pinto D."/>
            <person name="Vollmers J."/>
            <person name="Rivas-Marin E."/>
            <person name="Kohn T."/>
            <person name="Peeters S.H."/>
            <person name="Heuer A."/>
            <person name="Rast P."/>
            <person name="Oberbeckmann S."/>
            <person name="Bunk B."/>
            <person name="Jeske O."/>
            <person name="Meyerdierks A."/>
            <person name="Storesund J.E."/>
            <person name="Kallscheuer N."/>
            <person name="Luecker S."/>
            <person name="Lage O.M."/>
            <person name="Pohl T."/>
            <person name="Merkel B.J."/>
            <person name="Hornburger P."/>
            <person name="Mueller R.-W."/>
            <person name="Bruemmer F."/>
            <person name="Labrenz M."/>
            <person name="Spormann A.M."/>
            <person name="Op Den Camp H."/>
            <person name="Overmann J."/>
            <person name="Amann R."/>
            <person name="Jetten M.S.M."/>
            <person name="Mascher T."/>
            <person name="Medema M.H."/>
            <person name="Devos D.P."/>
            <person name="Kaster A.-K."/>
            <person name="Ovreas L."/>
            <person name="Rohde M."/>
            <person name="Galperin M.Y."/>
            <person name="Jogler C."/>
        </authorList>
    </citation>
    <scope>NUCLEOTIDE SEQUENCE [LARGE SCALE GENOMIC DNA]</scope>
    <source>
        <strain evidence="4 5">Poly41</strain>
    </source>
</reference>
<keyword evidence="5" id="KW-1185">Reference proteome</keyword>
<evidence type="ECO:0000256" key="1">
    <source>
        <dbReference type="PROSITE-ProRule" id="PRU00339"/>
    </source>
</evidence>
<dbReference type="EMBL" id="SJPV01000001">
    <property type="protein sequence ID" value="TWU42674.1"/>
    <property type="molecule type" value="Genomic_DNA"/>
</dbReference>
<dbReference type="PROSITE" id="PS50005">
    <property type="entry name" value="TPR"/>
    <property type="match status" value="1"/>
</dbReference>
<dbReference type="InterPro" id="IPR019734">
    <property type="entry name" value="TPR_rpt"/>
</dbReference>
<dbReference type="Gene3D" id="1.25.40.10">
    <property type="entry name" value="Tetratricopeptide repeat domain"/>
    <property type="match status" value="1"/>
</dbReference>
<keyword evidence="1" id="KW-0802">TPR repeat</keyword>
<proteinExistence type="predicted"/>
<protein>
    <submittedName>
        <fullName evidence="4">Tetratricopeptide repeat protein</fullName>
    </submittedName>
</protein>
<evidence type="ECO:0000256" key="3">
    <source>
        <dbReference type="SAM" id="Phobius"/>
    </source>
</evidence>
<keyword evidence="3" id="KW-0812">Transmembrane</keyword>
<sequence>MECERSMRKNGVPQILRKWAIRATIVMVLAATFLAFKQGRSFFSTADWRGQARMRKQDYKGAAETFVDPMRQAEAFYRAGDFERAASVLGGLPGEKADYNRGNSLVMLGKYDDAVKAYDLALVTRPDWEAAKTNREIAAGRAERLRKEGGVMTGGKLGADEIIFTKNKNNKSDGDTVEPQEMSDEETRGLWLRQVQTTPRDFLKSKFAYQNAMADEGASDE</sequence>
<feature type="compositionally biased region" description="Acidic residues" evidence="2">
    <location>
        <begin position="175"/>
        <end position="184"/>
    </location>
</feature>
<dbReference type="Proteomes" id="UP000319143">
    <property type="component" value="Unassembled WGS sequence"/>
</dbReference>
<comment type="caution">
    <text evidence="4">The sequence shown here is derived from an EMBL/GenBank/DDBJ whole genome shotgun (WGS) entry which is preliminary data.</text>
</comment>
<dbReference type="InterPro" id="IPR011990">
    <property type="entry name" value="TPR-like_helical_dom_sf"/>
</dbReference>
<gene>
    <name evidence="4" type="ORF">Poly41_09730</name>
</gene>
<evidence type="ECO:0000256" key="2">
    <source>
        <dbReference type="SAM" id="MobiDB-lite"/>
    </source>
</evidence>
<accession>A0A5C6E2F3</accession>
<feature type="region of interest" description="Disordered" evidence="2">
    <location>
        <begin position="167"/>
        <end position="189"/>
    </location>
</feature>
<feature type="repeat" description="TPR" evidence="1">
    <location>
        <begin position="95"/>
        <end position="128"/>
    </location>
</feature>
<evidence type="ECO:0000313" key="4">
    <source>
        <dbReference type="EMBL" id="TWU42674.1"/>
    </source>
</evidence>